<dbReference type="Gene3D" id="2.40.420.20">
    <property type="match status" value="1"/>
</dbReference>
<comment type="caution">
    <text evidence="5">The sequence shown here is derived from an EMBL/GenBank/DDBJ whole genome shotgun (WGS) entry which is preliminary data.</text>
</comment>
<evidence type="ECO:0000256" key="2">
    <source>
        <dbReference type="SAM" id="MobiDB-lite"/>
    </source>
</evidence>
<keyword evidence="6" id="KW-1185">Reference proteome</keyword>
<sequence>MHSPRASSVERLLVLGVTILSLAACGDKGANAAPTAKGPGGAGGPGGRGRPPLVLAASDVAEIKRGPIEAGIPLSGDLRPLQTVVVRARLEGDLTGVYARPGQAVREGQLLAQFEPNQQTSDRRSAEADRESARTEVSAAQWNLDQTRELFRAGAVAEREVRVGEQSLAAAKARLAAAEARVRATSEGLADTRVLAPMSGVVESRAVEGNERVTRGAELFTLVRGDRLELAASVPERLAGTLRPGQAVRFSAQGRTLEGTVARVSPTIDPATRAVTVFVEVPNPGGALRGNTFVTGRAVGRTIDDAVLVPTTALRQAQEGVGAGRGAGSSTFVYRLRGQNAERAPVNLGLIDEAAGVAEVLDGLQPGDRVIVGNVAGVGPGTTVQILGGEGGRPGRQAATGARPATDSGSKRPAP</sequence>
<feature type="compositionally biased region" description="Gly residues" evidence="2">
    <location>
        <begin position="38"/>
        <end position="49"/>
    </location>
</feature>
<dbReference type="PANTHER" id="PTHR30469">
    <property type="entry name" value="MULTIDRUG RESISTANCE PROTEIN MDTA"/>
    <property type="match status" value="1"/>
</dbReference>
<evidence type="ECO:0000259" key="3">
    <source>
        <dbReference type="Pfam" id="PF25917"/>
    </source>
</evidence>
<feature type="domain" description="CusB-like beta-barrel" evidence="4">
    <location>
        <begin position="230"/>
        <end position="298"/>
    </location>
</feature>
<dbReference type="InterPro" id="IPR058625">
    <property type="entry name" value="MdtA-like_BSH"/>
</dbReference>
<organism evidence="5 6">
    <name type="scientific">Roseisolibacter agri</name>
    <dbReference type="NCBI Taxonomy" id="2014610"/>
    <lineage>
        <taxon>Bacteria</taxon>
        <taxon>Pseudomonadati</taxon>
        <taxon>Gemmatimonadota</taxon>
        <taxon>Gemmatimonadia</taxon>
        <taxon>Gemmatimonadales</taxon>
        <taxon>Gemmatimonadaceae</taxon>
        <taxon>Roseisolibacter</taxon>
    </lineage>
</organism>
<dbReference type="AlphaFoldDB" id="A0AA37V4U0"/>
<feature type="region of interest" description="Disordered" evidence="2">
    <location>
        <begin position="387"/>
        <end position="415"/>
    </location>
</feature>
<dbReference type="GO" id="GO:1990281">
    <property type="term" value="C:efflux pump complex"/>
    <property type="evidence" value="ECO:0007669"/>
    <property type="project" value="TreeGrafter"/>
</dbReference>
<accession>A0AA37V4U0</accession>
<evidence type="ECO:0000313" key="6">
    <source>
        <dbReference type="Proteomes" id="UP001161325"/>
    </source>
</evidence>
<feature type="compositionally biased region" description="Basic and acidic residues" evidence="2">
    <location>
        <begin position="121"/>
        <end position="134"/>
    </location>
</feature>
<dbReference type="Gene3D" id="2.40.30.170">
    <property type="match status" value="1"/>
</dbReference>
<dbReference type="Proteomes" id="UP001161325">
    <property type="component" value="Unassembled WGS sequence"/>
</dbReference>
<dbReference type="EMBL" id="BRXS01000009">
    <property type="protein sequence ID" value="GLC28362.1"/>
    <property type="molecule type" value="Genomic_DNA"/>
</dbReference>
<dbReference type="PANTHER" id="PTHR30469:SF15">
    <property type="entry name" value="HLYD FAMILY OF SECRETION PROTEINS"/>
    <property type="match status" value="1"/>
</dbReference>
<feature type="domain" description="Multidrug resistance protein MdtA-like barrel-sandwich hybrid" evidence="3">
    <location>
        <begin position="83"/>
        <end position="221"/>
    </location>
</feature>
<dbReference type="Pfam" id="PF25917">
    <property type="entry name" value="BSH_RND"/>
    <property type="match status" value="1"/>
</dbReference>
<proteinExistence type="inferred from homology"/>
<dbReference type="SUPFAM" id="SSF111369">
    <property type="entry name" value="HlyD-like secretion proteins"/>
    <property type="match status" value="1"/>
</dbReference>
<dbReference type="InterPro" id="IPR006143">
    <property type="entry name" value="RND_pump_MFP"/>
</dbReference>
<comment type="similarity">
    <text evidence="1">Belongs to the membrane fusion protein (MFP) (TC 8.A.1) family.</text>
</comment>
<dbReference type="RefSeq" id="WP_284352758.1">
    <property type="nucleotide sequence ID" value="NZ_BRXS01000009.1"/>
</dbReference>
<feature type="region of interest" description="Disordered" evidence="2">
    <location>
        <begin position="31"/>
        <end position="53"/>
    </location>
</feature>
<dbReference type="PROSITE" id="PS51257">
    <property type="entry name" value="PROKAR_LIPOPROTEIN"/>
    <property type="match status" value="1"/>
</dbReference>
<evidence type="ECO:0000259" key="4">
    <source>
        <dbReference type="Pfam" id="PF25954"/>
    </source>
</evidence>
<dbReference type="GO" id="GO:0015562">
    <property type="term" value="F:efflux transmembrane transporter activity"/>
    <property type="evidence" value="ECO:0007669"/>
    <property type="project" value="TreeGrafter"/>
</dbReference>
<protein>
    <submittedName>
        <fullName evidence="5">Nodulation protein NolF</fullName>
    </submittedName>
</protein>
<feature type="region of interest" description="Disordered" evidence="2">
    <location>
        <begin position="116"/>
        <end position="136"/>
    </location>
</feature>
<dbReference type="Pfam" id="PF25954">
    <property type="entry name" value="Beta-barrel_RND_2"/>
    <property type="match status" value="1"/>
</dbReference>
<reference evidence="5" key="1">
    <citation type="submission" date="2022-08" db="EMBL/GenBank/DDBJ databases">
        <title>Draft genome sequencing of Roseisolibacter agri AW1220.</title>
        <authorList>
            <person name="Tobiishi Y."/>
            <person name="Tonouchi A."/>
        </authorList>
    </citation>
    <scope>NUCLEOTIDE SEQUENCE</scope>
    <source>
        <strain evidence="5">AW1220</strain>
    </source>
</reference>
<evidence type="ECO:0000256" key="1">
    <source>
        <dbReference type="ARBA" id="ARBA00009477"/>
    </source>
</evidence>
<dbReference type="InterPro" id="IPR058792">
    <property type="entry name" value="Beta-barrel_RND_2"/>
</dbReference>
<gene>
    <name evidence="5" type="primary">nolF</name>
    <name evidence="5" type="ORF">rosag_48750</name>
</gene>
<dbReference type="Gene3D" id="2.40.50.100">
    <property type="match status" value="1"/>
</dbReference>
<evidence type="ECO:0000313" key="5">
    <source>
        <dbReference type="EMBL" id="GLC28362.1"/>
    </source>
</evidence>
<name>A0AA37V4U0_9BACT</name>
<dbReference type="NCBIfam" id="TIGR01730">
    <property type="entry name" value="RND_mfp"/>
    <property type="match status" value="1"/>
</dbReference>
<dbReference type="Gene3D" id="1.10.287.470">
    <property type="entry name" value="Helix hairpin bin"/>
    <property type="match status" value="1"/>
</dbReference>